<organism evidence="12 13">
    <name type="scientific">Halophage HF1</name>
    <dbReference type="NCBI Taxonomy" id="2847106"/>
    <lineage>
        <taxon>Viruses</taxon>
        <taxon>Duplodnaviria</taxon>
        <taxon>Heunggongvirae</taxon>
        <taxon>Uroviricota</taxon>
        <taxon>Caudoviricetes</taxon>
        <taxon>Thumleimavirales</taxon>
        <taxon>Hafunaviridae</taxon>
        <taxon>Haloferacalesvirus</taxon>
        <taxon>Haloferacalesvirus moolapense</taxon>
        <taxon>Haloferacalesvirus HF1</taxon>
    </lineage>
</organism>
<dbReference type="Gene3D" id="3.40.50.150">
    <property type="entry name" value="Vaccinia Virus protein VP39"/>
    <property type="match status" value="2"/>
</dbReference>
<evidence type="ECO:0000256" key="2">
    <source>
        <dbReference type="ARBA" id="ARBA00011900"/>
    </source>
</evidence>
<evidence type="ECO:0000313" key="13">
    <source>
        <dbReference type="Proteomes" id="UP000001309"/>
    </source>
</evidence>
<protein>
    <recommendedName>
        <fullName evidence="2">site-specific DNA-methyltransferase (adenine-specific)</fullName>
        <ecNumber evidence="2">2.1.1.72</ecNumber>
    </recommendedName>
</protein>
<dbReference type="InterPro" id="IPR011639">
    <property type="entry name" value="MethylTrfase_TaqI-like_dom"/>
</dbReference>
<dbReference type="KEGG" id="vg:1733808"/>
<evidence type="ECO:0000256" key="6">
    <source>
        <dbReference type="ARBA" id="ARBA00022747"/>
    </source>
</evidence>
<evidence type="ECO:0000256" key="1">
    <source>
        <dbReference type="ARBA" id="ARBA00006594"/>
    </source>
</evidence>
<dbReference type="PANTHER" id="PTHR33841">
    <property type="entry name" value="DNA METHYLTRANSFERASE YEEA-RELATED"/>
    <property type="match status" value="1"/>
</dbReference>
<evidence type="ECO:0000313" key="12">
    <source>
        <dbReference type="EMBL" id="AAO61365.1"/>
    </source>
</evidence>
<feature type="domain" description="Type II methyltransferase M.TaqI-like" evidence="10">
    <location>
        <begin position="479"/>
        <end position="787"/>
    </location>
</feature>
<dbReference type="GO" id="GO:0003677">
    <property type="term" value="F:DNA binding"/>
    <property type="evidence" value="ECO:0007669"/>
    <property type="project" value="UniProtKB-KW"/>
</dbReference>
<evidence type="ECO:0000256" key="7">
    <source>
        <dbReference type="ARBA" id="ARBA00023125"/>
    </source>
</evidence>
<dbReference type="PANTHER" id="PTHR33841:SF5">
    <property type="entry name" value="DNA METHYLASE (MODIFICATION METHYLASE) (METHYLTRANSFERASE)-RELATED"/>
    <property type="match status" value="1"/>
</dbReference>
<evidence type="ECO:0000256" key="5">
    <source>
        <dbReference type="ARBA" id="ARBA00022691"/>
    </source>
</evidence>
<dbReference type="Pfam" id="PF02384">
    <property type="entry name" value="N6_Mtase"/>
    <property type="match status" value="1"/>
</dbReference>
<keyword evidence="4" id="KW-0808">Transferase</keyword>
<evidence type="ECO:0000259" key="9">
    <source>
        <dbReference type="Pfam" id="PF02384"/>
    </source>
</evidence>
<evidence type="ECO:0000256" key="4">
    <source>
        <dbReference type="ARBA" id="ARBA00022679"/>
    </source>
</evidence>
<feature type="domain" description="TaqI-like C-terminal specificity" evidence="11">
    <location>
        <begin position="947"/>
        <end position="1112"/>
    </location>
</feature>
<evidence type="ECO:0000256" key="3">
    <source>
        <dbReference type="ARBA" id="ARBA00022603"/>
    </source>
</evidence>
<keyword evidence="6" id="KW-0680">Restriction system</keyword>
<name>Q7TDH6_9CAUD</name>
<accession>Q7TDH6</accession>
<dbReference type="GO" id="GO:0008170">
    <property type="term" value="F:N-methyltransferase activity"/>
    <property type="evidence" value="ECO:0007669"/>
    <property type="project" value="InterPro"/>
</dbReference>
<dbReference type="SUPFAM" id="SSF53335">
    <property type="entry name" value="S-adenosyl-L-methionine-dependent methyltransferases"/>
    <property type="match status" value="1"/>
</dbReference>
<dbReference type="GeneID" id="1733808"/>
<comment type="similarity">
    <text evidence="1">Belongs to the N(4)/N(6)-methyltransferase family.</text>
</comment>
<dbReference type="PROSITE" id="PS00092">
    <property type="entry name" value="N6_MTASE"/>
    <property type="match status" value="1"/>
</dbReference>
<evidence type="ECO:0000256" key="8">
    <source>
        <dbReference type="ARBA" id="ARBA00047942"/>
    </source>
</evidence>
<dbReference type="PRINTS" id="PR00507">
    <property type="entry name" value="N12N6MTFRASE"/>
</dbReference>
<evidence type="ECO:0000259" key="10">
    <source>
        <dbReference type="Pfam" id="PF07669"/>
    </source>
</evidence>
<dbReference type="Pfam" id="PF07669">
    <property type="entry name" value="Eco57I"/>
    <property type="match status" value="1"/>
</dbReference>
<dbReference type="InterPro" id="IPR003356">
    <property type="entry name" value="DNA_methylase_A-5"/>
</dbReference>
<keyword evidence="3 12" id="KW-0489">Methyltransferase</keyword>
<dbReference type="RefSeq" id="NP_861654.1">
    <property type="nucleotide sequence ID" value="NC_004927.2"/>
</dbReference>
<feature type="domain" description="DNA methylase adenine-specific" evidence="9">
    <location>
        <begin position="389"/>
        <end position="468"/>
    </location>
</feature>
<dbReference type="InterPro" id="IPR050953">
    <property type="entry name" value="N4_N6_ade-DNA_methylase"/>
</dbReference>
<dbReference type="EC" id="2.1.1.72" evidence="2"/>
<comment type="catalytic activity">
    <reaction evidence="8">
        <text>a 2'-deoxyadenosine in DNA + S-adenosyl-L-methionine = an N(6)-methyl-2'-deoxyadenosine in DNA + S-adenosyl-L-homocysteine + H(+)</text>
        <dbReference type="Rhea" id="RHEA:15197"/>
        <dbReference type="Rhea" id="RHEA-COMP:12418"/>
        <dbReference type="Rhea" id="RHEA-COMP:12419"/>
        <dbReference type="ChEBI" id="CHEBI:15378"/>
        <dbReference type="ChEBI" id="CHEBI:57856"/>
        <dbReference type="ChEBI" id="CHEBI:59789"/>
        <dbReference type="ChEBI" id="CHEBI:90615"/>
        <dbReference type="ChEBI" id="CHEBI:90616"/>
        <dbReference type="EC" id="2.1.1.72"/>
    </reaction>
</comment>
<dbReference type="EMBL" id="AY190604">
    <property type="protein sequence ID" value="AAO61365.1"/>
    <property type="molecule type" value="Genomic_DNA"/>
</dbReference>
<dbReference type="Proteomes" id="UP000001309">
    <property type="component" value="Segment"/>
</dbReference>
<dbReference type="GO" id="GO:0009007">
    <property type="term" value="F:site-specific DNA-methyltransferase (adenine-specific) activity"/>
    <property type="evidence" value="ECO:0007669"/>
    <property type="project" value="UniProtKB-EC"/>
</dbReference>
<keyword evidence="5" id="KW-0949">S-adenosyl-L-methionine</keyword>
<dbReference type="InterPro" id="IPR002052">
    <property type="entry name" value="DNA_methylase_N6_adenine_CS"/>
</dbReference>
<dbReference type="REBASE" id="352284">
    <property type="entry name" value="HcoHF1ORF460P"/>
</dbReference>
<keyword evidence="7" id="KW-0238">DNA-binding</keyword>
<dbReference type="InterPro" id="IPR029063">
    <property type="entry name" value="SAM-dependent_MTases_sf"/>
</dbReference>
<dbReference type="InterPro" id="IPR025931">
    <property type="entry name" value="TaqI_C"/>
</dbReference>
<keyword evidence="13" id="KW-1185">Reference proteome</keyword>
<reference evidence="12 13" key="1">
    <citation type="journal article" date="2004" name="J. Bacteriol.">
        <title>Haloviruses HF1 and HF2: evidence for a recent and large recombination event.</title>
        <authorList>
            <person name="Tang S.L."/>
            <person name="Nuttall S."/>
            <person name="Dyall-Smith M."/>
        </authorList>
    </citation>
    <scope>NUCLEOTIDE SEQUENCE [LARGE SCALE GENOMIC DNA]</scope>
</reference>
<dbReference type="Pfam" id="PF12950">
    <property type="entry name" value="TaqI_C"/>
    <property type="match status" value="1"/>
</dbReference>
<dbReference type="GO" id="GO:0009307">
    <property type="term" value="P:DNA restriction-modification system"/>
    <property type="evidence" value="ECO:0007669"/>
    <property type="project" value="UniProtKB-KW"/>
</dbReference>
<sequence length="1288" mass="148285">MVDTSEFLESLHGIASRLDADMSEKDVENAFLNESFFSILGYEGAGYDLRSEWTLPDDRRPDYVTLDESESVTAVFEFKTTGRDLSPNEDQLFHYVNELKADYGVLTNGEEFRLYKREGRSRIVGIALENATESDAADIASALKKPEWDITDPDGVQEYIASLDEVELNSDLGREHFFDTFRLEENSPFADLITALMDLLVELRDEQDAKFVTGAYDFWEASYASEPDETPDSWEPFIGGEHSLRDFMFCLESGHALLARLLLAKATEDHDFFRNTAYGGMSEYFRGLEGFGDNISLDAYPVAANGLIEDMEEHLVQSLFEDDIFIWWTDGFAEQMTRSHASRASQFQDVAKGTGEVTKISPATRDRFSRAIAHVFFSVLKFDFEEIEGDLLGDLYQHYFDPETRKALGEFYTPQPVIDYIMDGVDYNVGVSGERLIDPSCGSGTFLVEAVNRYIEDVKRYNDDPDWEEHLTDLCTTPHIVGLDIHPFAVLMAQIRFMVAILPEYRDAKEDNRDFTIRRLPIYRTDTLRNERELTGIDLGNDGQKQMTLDGVTDDNQDVKIPVPLPVEVDEDEVEETEDGFLVQRVRMPLYDTARLNASIHNFGEYFAALQGVLDVVKWYMEEETWEYSGGLEQGIYRYTNQEYDGIEEFFAPYVDDILNTVRYLREEHGDGRLFKIFEDTVLALVVKNYMDYDYVVGNPPYVRIQHLPDQQKAMLEQLYDSTTGNYDLYCPFYERGLDFLKDGNGKLGYITPNQFMVTDYGEGIRRVLLRDSRLDEIYDFRDSGVFEDATNYPAIVIAEDEPDEDVRENNEIRCVRVKGNVDEDSGPSVDEEIIEGVREHRGEPGYSDDYIDVFDYPQSELDENYWPLCPPEERKILNKLDENRDSPLEEVVDSAFAGTQTSANKVFVVVPVNADRIEAGEQGDVVRVIPQGEEKEYEIETDLLKPWLQGRDIERWRGDWSGQHVISPYRETDDGDVELIPEDYIRDELPLSWDYFEAHKETLEGREGGKWEGRDDWYAFGYPKSMERFEKPKLIGAEIAGEATFMLDEKGTWYFKAGYGVQLEPKYQNRTETFAALLNSNVLDFYLKHITSIKMGGYYKYTSHYLEPLPVSWGSDSQRESINSTLSDIVTTFDTENRIDRFPEAYLGEYDGNLDYINYEWQTRRYPVNADIQEKSDGRFAVTAGRSDEITHPVMDSGNREVRKLRAKYVHAAVDGRNMKSGEEQTIPIPQTRRGVEQLIESFEEDRETIENASIDELEREIDSSVYDIFGLTDEEREVVDEYMEVF</sequence>
<dbReference type="GO" id="GO:0032259">
    <property type="term" value="P:methylation"/>
    <property type="evidence" value="ECO:0007669"/>
    <property type="project" value="UniProtKB-KW"/>
</dbReference>
<proteinExistence type="inferred from homology"/>
<gene>
    <name evidence="12" type="ORF">HfxHF1_460</name>
</gene>
<evidence type="ECO:0000259" key="11">
    <source>
        <dbReference type="Pfam" id="PF12950"/>
    </source>
</evidence>